<keyword evidence="11 13" id="KW-0472">Membrane</keyword>
<proteinExistence type="inferred from homology"/>
<dbReference type="Pfam" id="PF04264">
    <property type="entry name" value="YceI"/>
    <property type="match status" value="1"/>
</dbReference>
<keyword evidence="3" id="KW-0813">Transport</keyword>
<evidence type="ECO:0000313" key="16">
    <source>
        <dbReference type="Proteomes" id="UP001596353"/>
    </source>
</evidence>
<keyword evidence="9 13" id="KW-1133">Transmembrane helix</keyword>
<keyword evidence="5" id="KW-0349">Heme</keyword>
<keyword evidence="4" id="KW-1003">Cell membrane</keyword>
<organism evidence="15 16">
    <name type="scientific">Sulfitobacter porphyrae</name>
    <dbReference type="NCBI Taxonomy" id="1246864"/>
    <lineage>
        <taxon>Bacteria</taxon>
        <taxon>Pseudomonadati</taxon>
        <taxon>Pseudomonadota</taxon>
        <taxon>Alphaproteobacteria</taxon>
        <taxon>Rhodobacterales</taxon>
        <taxon>Roseobacteraceae</taxon>
        <taxon>Sulfitobacter</taxon>
    </lineage>
</organism>
<keyword evidence="8" id="KW-0249">Electron transport</keyword>
<accession>A0ABW2B412</accession>
<dbReference type="SMART" id="SM00867">
    <property type="entry name" value="YceI"/>
    <property type="match status" value="1"/>
</dbReference>
<evidence type="ECO:0000259" key="14">
    <source>
        <dbReference type="SMART" id="SM00867"/>
    </source>
</evidence>
<evidence type="ECO:0000256" key="8">
    <source>
        <dbReference type="ARBA" id="ARBA00022982"/>
    </source>
</evidence>
<dbReference type="InterPro" id="IPR007372">
    <property type="entry name" value="Lipid/polyisoprenoid-bd_YceI"/>
</dbReference>
<evidence type="ECO:0000256" key="2">
    <source>
        <dbReference type="ARBA" id="ARBA00004651"/>
    </source>
</evidence>
<dbReference type="InterPro" id="IPR011577">
    <property type="entry name" value="Cyt_b561_bac/Ni-Hgenase"/>
</dbReference>
<keyword evidence="6 13" id="KW-0812">Transmembrane</keyword>
<feature type="domain" description="Lipid/polyisoprenoid-binding YceI-like" evidence="14">
    <location>
        <begin position="240"/>
        <end position="395"/>
    </location>
</feature>
<evidence type="ECO:0000256" key="6">
    <source>
        <dbReference type="ARBA" id="ARBA00022692"/>
    </source>
</evidence>
<evidence type="ECO:0000256" key="1">
    <source>
        <dbReference type="ARBA" id="ARBA00001970"/>
    </source>
</evidence>
<evidence type="ECO:0000256" key="4">
    <source>
        <dbReference type="ARBA" id="ARBA00022475"/>
    </source>
</evidence>
<evidence type="ECO:0000256" key="5">
    <source>
        <dbReference type="ARBA" id="ARBA00022617"/>
    </source>
</evidence>
<feature type="transmembrane region" description="Helical" evidence="13">
    <location>
        <begin position="55"/>
        <end position="75"/>
    </location>
</feature>
<dbReference type="EMBL" id="JBHSWG010000001">
    <property type="protein sequence ID" value="MFC6760123.1"/>
    <property type="molecule type" value="Genomic_DNA"/>
</dbReference>
<comment type="cofactor">
    <cofactor evidence="1">
        <name>heme b</name>
        <dbReference type="ChEBI" id="CHEBI:60344"/>
    </cofactor>
</comment>
<dbReference type="Proteomes" id="UP001596353">
    <property type="component" value="Unassembled WGS sequence"/>
</dbReference>
<gene>
    <name evidence="15" type="ORF">ACFQFQ_12505</name>
</gene>
<comment type="caution">
    <text evidence="15">The sequence shown here is derived from an EMBL/GenBank/DDBJ whole genome shotgun (WGS) entry which is preliminary data.</text>
</comment>
<evidence type="ECO:0000256" key="7">
    <source>
        <dbReference type="ARBA" id="ARBA00022723"/>
    </source>
</evidence>
<dbReference type="PANTHER" id="PTHR30529:SF7">
    <property type="entry name" value="CYTOCHROME B561 BACTERIAL_NI-HYDROGENASE DOMAIN-CONTAINING PROTEIN"/>
    <property type="match status" value="1"/>
</dbReference>
<keyword evidence="10" id="KW-0408">Iron</keyword>
<dbReference type="SUPFAM" id="SSF101874">
    <property type="entry name" value="YceI-like"/>
    <property type="match status" value="1"/>
</dbReference>
<feature type="transmembrane region" description="Helical" evidence="13">
    <location>
        <begin position="96"/>
        <end position="127"/>
    </location>
</feature>
<dbReference type="PANTHER" id="PTHR30529">
    <property type="entry name" value="CYTOCHROME B561"/>
    <property type="match status" value="1"/>
</dbReference>
<keyword evidence="16" id="KW-1185">Reference proteome</keyword>
<dbReference type="InterPro" id="IPR036761">
    <property type="entry name" value="TTHA0802/YceI-like_sf"/>
</dbReference>
<name>A0ABW2B412_9RHOB</name>
<evidence type="ECO:0000256" key="11">
    <source>
        <dbReference type="ARBA" id="ARBA00023136"/>
    </source>
</evidence>
<evidence type="ECO:0000256" key="3">
    <source>
        <dbReference type="ARBA" id="ARBA00022448"/>
    </source>
</evidence>
<dbReference type="InterPro" id="IPR052168">
    <property type="entry name" value="Cytochrome_b561_oxidase"/>
</dbReference>
<dbReference type="Gene3D" id="1.20.950.20">
    <property type="entry name" value="Transmembrane di-heme cytochromes, Chain C"/>
    <property type="match status" value="1"/>
</dbReference>
<feature type="transmembrane region" description="Helical" evidence="13">
    <location>
        <begin position="17"/>
        <end position="35"/>
    </location>
</feature>
<evidence type="ECO:0000256" key="13">
    <source>
        <dbReference type="SAM" id="Phobius"/>
    </source>
</evidence>
<evidence type="ECO:0000313" key="15">
    <source>
        <dbReference type="EMBL" id="MFC6760123.1"/>
    </source>
</evidence>
<evidence type="ECO:0000256" key="9">
    <source>
        <dbReference type="ARBA" id="ARBA00022989"/>
    </source>
</evidence>
<evidence type="ECO:0000256" key="10">
    <source>
        <dbReference type="ARBA" id="ARBA00023004"/>
    </source>
</evidence>
<feature type="transmembrane region" description="Helical" evidence="13">
    <location>
        <begin position="147"/>
        <end position="169"/>
    </location>
</feature>
<dbReference type="Pfam" id="PF01292">
    <property type="entry name" value="Ni_hydr_CYTB"/>
    <property type="match status" value="1"/>
</dbReference>
<comment type="similarity">
    <text evidence="12">Belongs to the cytochrome b561 family.</text>
</comment>
<sequence length="402" mass="42964">MPLTNTQIRYGGVAKTFHWLTALLILTLIVLGLVAEDLPYATDAELARKAWLFSLHKTLGVLVFFVALARILWAVSQPRPGLLNADKRAESFLAELVHWLLYGALVIVPLSGWIGHAAASGFAPIWWPLGQNLPLVPKSTSLEHLAGAVHFISGRVLIGAILLHFIGALKHHFIDRDSTLRRMLPGEAPIGPLPQASHSALPVVAALAIWCASLGLALSTAQGADGALPNGPALSEVTSDWQVQEGTIALRVTQFGSEVEGRFNDWTAAISFDDAQLTGVVGDVTATISIPSLTLGSVTKQALGADFFAAESFPTATFSGEIRHASDGYEALGTLTIKDRSVPLTLPFLLSIRDDTAEMRADVTLDRRDFGIGDNMPKEDSLAFAVDVAIRLTATRAQAGTE</sequence>
<dbReference type="SUPFAM" id="SSF81342">
    <property type="entry name" value="Transmembrane di-heme cytochromes"/>
    <property type="match status" value="1"/>
</dbReference>
<protein>
    <submittedName>
        <fullName evidence="15">Cytochrome b/b6 domain-containing protein</fullName>
    </submittedName>
</protein>
<evidence type="ECO:0000256" key="12">
    <source>
        <dbReference type="ARBA" id="ARBA00037975"/>
    </source>
</evidence>
<dbReference type="Gene3D" id="2.40.128.110">
    <property type="entry name" value="Lipid/polyisoprenoid-binding, YceI-like"/>
    <property type="match status" value="1"/>
</dbReference>
<reference evidence="16" key="1">
    <citation type="journal article" date="2019" name="Int. J. Syst. Evol. Microbiol.">
        <title>The Global Catalogue of Microorganisms (GCM) 10K type strain sequencing project: providing services to taxonomists for standard genome sequencing and annotation.</title>
        <authorList>
            <consortium name="The Broad Institute Genomics Platform"/>
            <consortium name="The Broad Institute Genome Sequencing Center for Infectious Disease"/>
            <person name="Wu L."/>
            <person name="Ma J."/>
        </authorList>
    </citation>
    <scope>NUCLEOTIDE SEQUENCE [LARGE SCALE GENOMIC DNA]</scope>
    <source>
        <strain evidence="16">CCUG 66188</strain>
    </source>
</reference>
<dbReference type="InterPro" id="IPR016174">
    <property type="entry name" value="Di-haem_cyt_TM"/>
</dbReference>
<keyword evidence="7" id="KW-0479">Metal-binding</keyword>
<comment type="subcellular location">
    <subcellularLocation>
        <location evidence="2">Cell membrane</location>
        <topology evidence="2">Multi-pass membrane protein</topology>
    </subcellularLocation>
</comment>